<dbReference type="AlphaFoldDB" id="A0A6J6F3I7"/>
<dbReference type="GO" id="GO:0016491">
    <property type="term" value="F:oxidoreductase activity"/>
    <property type="evidence" value="ECO:0007669"/>
    <property type="project" value="UniProtKB-KW"/>
</dbReference>
<dbReference type="Pfam" id="PF03446">
    <property type="entry name" value="NAD_binding_2"/>
    <property type="match status" value="1"/>
</dbReference>
<dbReference type="SUPFAM" id="SSF51735">
    <property type="entry name" value="NAD(P)-binding Rossmann-fold domains"/>
    <property type="match status" value="1"/>
</dbReference>
<dbReference type="GO" id="GO:0051287">
    <property type="term" value="F:NAD binding"/>
    <property type="evidence" value="ECO:0007669"/>
    <property type="project" value="InterPro"/>
</dbReference>
<name>A0A6J6F3I7_9ZZZZ</name>
<dbReference type="Gene3D" id="1.10.1040.10">
    <property type="entry name" value="N-(1-d-carboxylethyl)-l-norvaline Dehydrogenase, domain 2"/>
    <property type="match status" value="1"/>
</dbReference>
<dbReference type="InterPro" id="IPR029154">
    <property type="entry name" value="HIBADH-like_NADP-bd"/>
</dbReference>
<evidence type="ECO:0000313" key="5">
    <source>
        <dbReference type="EMBL" id="CAB4582169.1"/>
    </source>
</evidence>
<dbReference type="SUPFAM" id="SSF48179">
    <property type="entry name" value="6-phosphogluconate dehydrogenase C-terminal domain-like"/>
    <property type="match status" value="1"/>
</dbReference>
<keyword evidence="2" id="KW-0520">NAD</keyword>
<dbReference type="InterPro" id="IPR008927">
    <property type="entry name" value="6-PGluconate_DH-like_C_sf"/>
</dbReference>
<dbReference type="InterPro" id="IPR051265">
    <property type="entry name" value="HIBADH-related_NP60_sf"/>
</dbReference>
<evidence type="ECO:0000256" key="2">
    <source>
        <dbReference type="ARBA" id="ARBA00023027"/>
    </source>
</evidence>
<evidence type="ECO:0000256" key="1">
    <source>
        <dbReference type="ARBA" id="ARBA00023002"/>
    </source>
</evidence>
<gene>
    <name evidence="5" type="ORF">UFOPK1767_00406</name>
</gene>
<evidence type="ECO:0000259" key="4">
    <source>
        <dbReference type="Pfam" id="PF14833"/>
    </source>
</evidence>
<evidence type="ECO:0000259" key="3">
    <source>
        <dbReference type="Pfam" id="PF03446"/>
    </source>
</evidence>
<feature type="domain" description="6-phosphogluconate dehydrogenase NADP-binding" evidence="3">
    <location>
        <begin position="7"/>
        <end position="157"/>
    </location>
</feature>
<dbReference type="InterPro" id="IPR006115">
    <property type="entry name" value="6PGDH_NADP-bd"/>
</dbReference>
<dbReference type="InterPro" id="IPR015815">
    <property type="entry name" value="HIBADH-related"/>
</dbReference>
<dbReference type="GO" id="GO:0050661">
    <property type="term" value="F:NADP binding"/>
    <property type="evidence" value="ECO:0007669"/>
    <property type="project" value="InterPro"/>
</dbReference>
<dbReference type="EMBL" id="CAEZTZ010000036">
    <property type="protein sequence ID" value="CAB4582169.1"/>
    <property type="molecule type" value="Genomic_DNA"/>
</dbReference>
<reference evidence="5" key="1">
    <citation type="submission" date="2020-05" db="EMBL/GenBank/DDBJ databases">
        <authorList>
            <person name="Chiriac C."/>
            <person name="Salcher M."/>
            <person name="Ghai R."/>
            <person name="Kavagutti S V."/>
        </authorList>
    </citation>
    <scope>NUCLEOTIDE SEQUENCE</scope>
</reference>
<dbReference type="Pfam" id="PF14833">
    <property type="entry name" value="NAD_binding_11"/>
    <property type="match status" value="1"/>
</dbReference>
<sequence>MAEKTRVSIIGLGSMGTAMAHRLLDQGFDLDIWNRSAKDVEELLSKGARQVELAEALHNDFFMSLLSNDDAALDVFSDERLEKAEPGAIHINMSTLSPAASETLAERHSKHGIGYIAAPVLGRPIAITSGKLLVVAAGKAEDIEAAGVIFDKVAAQHWNVGEDHAKSNFVKLGVNYNLIHALQAIGESVALVESAGVDANTFMEILTHTAFTGSAYAGYGPMIVNRAYTPRGFSMALGLKDVKLVEDAATSLGLTLPVATVLHQLFEQALVDPDIKDLDWSAVAELTRQKKIR</sequence>
<dbReference type="PANTHER" id="PTHR43580">
    <property type="entry name" value="OXIDOREDUCTASE GLYR1-RELATED"/>
    <property type="match status" value="1"/>
</dbReference>
<dbReference type="InterPro" id="IPR036291">
    <property type="entry name" value="NAD(P)-bd_dom_sf"/>
</dbReference>
<dbReference type="InterPro" id="IPR002204">
    <property type="entry name" value="3-OH-isobutyrate_DH-rel_CS"/>
</dbReference>
<accession>A0A6J6F3I7</accession>
<dbReference type="PANTHER" id="PTHR43580:SF2">
    <property type="entry name" value="CYTOKINE-LIKE NUCLEAR FACTOR N-PAC"/>
    <property type="match status" value="1"/>
</dbReference>
<protein>
    <submittedName>
        <fullName evidence="5">Unannotated protein</fullName>
    </submittedName>
</protein>
<keyword evidence="1" id="KW-0560">Oxidoreductase</keyword>
<dbReference type="InterPro" id="IPR013328">
    <property type="entry name" value="6PGD_dom2"/>
</dbReference>
<dbReference type="PIRSF" id="PIRSF000103">
    <property type="entry name" value="HIBADH"/>
    <property type="match status" value="1"/>
</dbReference>
<dbReference type="Gene3D" id="3.40.50.720">
    <property type="entry name" value="NAD(P)-binding Rossmann-like Domain"/>
    <property type="match status" value="1"/>
</dbReference>
<proteinExistence type="predicted"/>
<organism evidence="5">
    <name type="scientific">freshwater metagenome</name>
    <dbReference type="NCBI Taxonomy" id="449393"/>
    <lineage>
        <taxon>unclassified sequences</taxon>
        <taxon>metagenomes</taxon>
        <taxon>ecological metagenomes</taxon>
    </lineage>
</organism>
<feature type="domain" description="3-hydroxyisobutyrate dehydrogenase-like NAD-binding" evidence="4">
    <location>
        <begin position="168"/>
        <end position="285"/>
    </location>
</feature>
<dbReference type="PROSITE" id="PS00895">
    <property type="entry name" value="3_HYDROXYISOBUT_DH"/>
    <property type="match status" value="1"/>
</dbReference>